<dbReference type="EMBL" id="GBXM01098541">
    <property type="protein sequence ID" value="JAH10036.1"/>
    <property type="molecule type" value="Transcribed_RNA"/>
</dbReference>
<sequence length="24" mass="2724">MQMGKSNVPGKCLQGLQKKFFQLL</sequence>
<name>A0A0E9PZH0_ANGAN</name>
<organism evidence="1">
    <name type="scientific">Anguilla anguilla</name>
    <name type="common">European freshwater eel</name>
    <name type="synonym">Muraena anguilla</name>
    <dbReference type="NCBI Taxonomy" id="7936"/>
    <lineage>
        <taxon>Eukaryota</taxon>
        <taxon>Metazoa</taxon>
        <taxon>Chordata</taxon>
        <taxon>Craniata</taxon>
        <taxon>Vertebrata</taxon>
        <taxon>Euteleostomi</taxon>
        <taxon>Actinopterygii</taxon>
        <taxon>Neopterygii</taxon>
        <taxon>Teleostei</taxon>
        <taxon>Anguilliformes</taxon>
        <taxon>Anguillidae</taxon>
        <taxon>Anguilla</taxon>
    </lineage>
</organism>
<dbReference type="AlphaFoldDB" id="A0A0E9PZH0"/>
<reference evidence="1" key="2">
    <citation type="journal article" date="2015" name="Fish Shellfish Immunol.">
        <title>Early steps in the European eel (Anguilla anguilla)-Vibrio vulnificus interaction in the gills: Role of the RtxA13 toxin.</title>
        <authorList>
            <person name="Callol A."/>
            <person name="Pajuelo D."/>
            <person name="Ebbesson L."/>
            <person name="Teles M."/>
            <person name="MacKenzie S."/>
            <person name="Amaro C."/>
        </authorList>
    </citation>
    <scope>NUCLEOTIDE SEQUENCE</scope>
</reference>
<protein>
    <submittedName>
        <fullName evidence="1">Uncharacterized protein</fullName>
    </submittedName>
</protein>
<evidence type="ECO:0000313" key="1">
    <source>
        <dbReference type="EMBL" id="JAH10036.1"/>
    </source>
</evidence>
<proteinExistence type="predicted"/>
<reference evidence="1" key="1">
    <citation type="submission" date="2014-11" db="EMBL/GenBank/DDBJ databases">
        <authorList>
            <person name="Amaro Gonzalez C."/>
        </authorList>
    </citation>
    <scope>NUCLEOTIDE SEQUENCE</scope>
</reference>
<accession>A0A0E9PZH0</accession>